<dbReference type="PRINTS" id="PR01438">
    <property type="entry name" value="UNVRSLSTRESS"/>
</dbReference>
<dbReference type="RefSeq" id="WP_133849136.1">
    <property type="nucleotide sequence ID" value="NZ_SNXZ01000002.1"/>
</dbReference>
<name>A0A4R6SFD6_LABRH</name>
<organism evidence="4 5">
    <name type="scientific">Labedaea rhizosphaerae</name>
    <dbReference type="NCBI Taxonomy" id="598644"/>
    <lineage>
        <taxon>Bacteria</taxon>
        <taxon>Bacillati</taxon>
        <taxon>Actinomycetota</taxon>
        <taxon>Actinomycetes</taxon>
        <taxon>Pseudonocardiales</taxon>
        <taxon>Pseudonocardiaceae</taxon>
        <taxon>Labedaea</taxon>
    </lineage>
</organism>
<comment type="caution">
    <text evidence="4">The sequence shown here is derived from an EMBL/GenBank/DDBJ whole genome shotgun (WGS) entry which is preliminary data.</text>
</comment>
<accession>A0A4R6SFD6</accession>
<dbReference type="Proteomes" id="UP000295444">
    <property type="component" value="Unassembled WGS sequence"/>
</dbReference>
<feature type="domain" description="UspA" evidence="3">
    <location>
        <begin position="8"/>
        <end position="153"/>
    </location>
</feature>
<dbReference type="PANTHER" id="PTHR31964">
    <property type="entry name" value="ADENINE NUCLEOTIDE ALPHA HYDROLASES-LIKE SUPERFAMILY PROTEIN"/>
    <property type="match status" value="1"/>
</dbReference>
<dbReference type="Pfam" id="PF00582">
    <property type="entry name" value="Usp"/>
    <property type="match status" value="1"/>
</dbReference>
<evidence type="ECO:0000259" key="3">
    <source>
        <dbReference type="Pfam" id="PF00582"/>
    </source>
</evidence>
<dbReference type="InterPro" id="IPR014729">
    <property type="entry name" value="Rossmann-like_a/b/a_fold"/>
</dbReference>
<dbReference type="AlphaFoldDB" id="A0A4R6SFD6"/>
<comment type="similarity">
    <text evidence="1">Belongs to the universal stress protein A family.</text>
</comment>
<dbReference type="InterPro" id="IPR006016">
    <property type="entry name" value="UspA"/>
</dbReference>
<sequence>MSAPKPMIVVGLDGSEAAAAALDWAMAEGECRGYTVEVVTVWRYFEPLADRAVATGPGSVPGAEIVGPHAGMVELAEYIHENLATAVAHHPKAEYRHVQLGGRPPGETLVRAAADAAMLVVGSHGSSGVLPALLGSVSAHCVRHAPCPVVIVRADTPRRHGHEKQRSVVAGSRSHTMDPTPGPLL</sequence>
<dbReference type="PANTHER" id="PTHR31964:SF113">
    <property type="entry name" value="USPA DOMAIN-CONTAINING PROTEIN"/>
    <property type="match status" value="1"/>
</dbReference>
<reference evidence="4 5" key="1">
    <citation type="submission" date="2019-03" db="EMBL/GenBank/DDBJ databases">
        <title>Genomic Encyclopedia of Type Strains, Phase IV (KMG-IV): sequencing the most valuable type-strain genomes for metagenomic binning, comparative biology and taxonomic classification.</title>
        <authorList>
            <person name="Goeker M."/>
        </authorList>
    </citation>
    <scope>NUCLEOTIDE SEQUENCE [LARGE SCALE GENOMIC DNA]</scope>
    <source>
        <strain evidence="4 5">DSM 45361</strain>
    </source>
</reference>
<evidence type="ECO:0000256" key="2">
    <source>
        <dbReference type="SAM" id="MobiDB-lite"/>
    </source>
</evidence>
<protein>
    <submittedName>
        <fullName evidence="4">Nucleotide-binding universal stress UspA family protein</fullName>
    </submittedName>
</protein>
<dbReference type="InterPro" id="IPR006015">
    <property type="entry name" value="Universal_stress_UspA"/>
</dbReference>
<evidence type="ECO:0000313" key="4">
    <source>
        <dbReference type="EMBL" id="TDQ00413.1"/>
    </source>
</evidence>
<feature type="region of interest" description="Disordered" evidence="2">
    <location>
        <begin position="156"/>
        <end position="185"/>
    </location>
</feature>
<dbReference type="SUPFAM" id="SSF52402">
    <property type="entry name" value="Adenine nucleotide alpha hydrolases-like"/>
    <property type="match status" value="1"/>
</dbReference>
<evidence type="ECO:0000256" key="1">
    <source>
        <dbReference type="ARBA" id="ARBA00008791"/>
    </source>
</evidence>
<keyword evidence="5" id="KW-1185">Reference proteome</keyword>
<dbReference type="Gene3D" id="3.40.50.620">
    <property type="entry name" value="HUPs"/>
    <property type="match status" value="1"/>
</dbReference>
<dbReference type="OrthoDB" id="5244367at2"/>
<dbReference type="EMBL" id="SNXZ01000002">
    <property type="protein sequence ID" value="TDQ00413.1"/>
    <property type="molecule type" value="Genomic_DNA"/>
</dbReference>
<gene>
    <name evidence="4" type="ORF">EV186_102274</name>
</gene>
<proteinExistence type="inferred from homology"/>
<evidence type="ECO:0000313" key="5">
    <source>
        <dbReference type="Proteomes" id="UP000295444"/>
    </source>
</evidence>